<keyword evidence="2" id="KW-1185">Reference proteome</keyword>
<organism evidence="1 2">
    <name type="scientific">Datura stramonium</name>
    <name type="common">Jimsonweed</name>
    <name type="synonym">Common thornapple</name>
    <dbReference type="NCBI Taxonomy" id="4076"/>
    <lineage>
        <taxon>Eukaryota</taxon>
        <taxon>Viridiplantae</taxon>
        <taxon>Streptophyta</taxon>
        <taxon>Embryophyta</taxon>
        <taxon>Tracheophyta</taxon>
        <taxon>Spermatophyta</taxon>
        <taxon>Magnoliopsida</taxon>
        <taxon>eudicotyledons</taxon>
        <taxon>Gunneridae</taxon>
        <taxon>Pentapetalae</taxon>
        <taxon>asterids</taxon>
        <taxon>lamiids</taxon>
        <taxon>Solanales</taxon>
        <taxon>Solanaceae</taxon>
        <taxon>Solanoideae</taxon>
        <taxon>Datureae</taxon>
        <taxon>Datura</taxon>
    </lineage>
</organism>
<accession>A0ABS8RWY0</accession>
<sequence>MLFLTSSSPSRATVSKDKKLLSRTSIRRFKTAIPASAWLILSSSWAVPKPSGSSCVSPSLTSAAEGSLPRLLSLRLDLDFLWGSIPWHAGMIAVADESGMLAVPDSVRRLCQAAASGRRQALSGGCVRAQACFCRRVRHAFGLSQGAELPCLWL</sequence>
<reference evidence="1 2" key="1">
    <citation type="journal article" date="2021" name="BMC Genomics">
        <title>Datura genome reveals duplications of psychoactive alkaloid biosynthetic genes and high mutation rate following tissue culture.</title>
        <authorList>
            <person name="Rajewski A."/>
            <person name="Carter-House D."/>
            <person name="Stajich J."/>
            <person name="Litt A."/>
        </authorList>
    </citation>
    <scope>NUCLEOTIDE SEQUENCE [LARGE SCALE GENOMIC DNA]</scope>
    <source>
        <strain evidence="1">AR-01</strain>
    </source>
</reference>
<dbReference type="Proteomes" id="UP000823775">
    <property type="component" value="Unassembled WGS sequence"/>
</dbReference>
<evidence type="ECO:0000313" key="1">
    <source>
        <dbReference type="EMBL" id="MCD7450500.1"/>
    </source>
</evidence>
<name>A0ABS8RWY0_DATST</name>
<gene>
    <name evidence="1" type="ORF">HAX54_006702</name>
</gene>
<dbReference type="EMBL" id="JACEIK010000134">
    <property type="protein sequence ID" value="MCD7450500.1"/>
    <property type="molecule type" value="Genomic_DNA"/>
</dbReference>
<evidence type="ECO:0000313" key="2">
    <source>
        <dbReference type="Proteomes" id="UP000823775"/>
    </source>
</evidence>
<comment type="caution">
    <text evidence="1">The sequence shown here is derived from an EMBL/GenBank/DDBJ whole genome shotgun (WGS) entry which is preliminary data.</text>
</comment>
<proteinExistence type="predicted"/>
<protein>
    <submittedName>
        <fullName evidence="1">Uncharacterized protein</fullName>
    </submittedName>
</protein>